<dbReference type="InterPro" id="IPR037171">
    <property type="entry name" value="NagB/RpiA_transferase-like"/>
</dbReference>
<evidence type="ECO:0000256" key="2">
    <source>
        <dbReference type="ARBA" id="ARBA00022491"/>
    </source>
</evidence>
<proteinExistence type="predicted"/>
<dbReference type="GO" id="GO:0003677">
    <property type="term" value="F:DNA binding"/>
    <property type="evidence" value="ECO:0007669"/>
    <property type="project" value="UniProtKB-KW"/>
</dbReference>
<evidence type="ECO:0000313" key="8">
    <source>
        <dbReference type="EMBL" id="RCK68967.1"/>
    </source>
</evidence>
<dbReference type="PROSITE" id="PS00894">
    <property type="entry name" value="HTH_DEOR_1"/>
    <property type="match status" value="1"/>
</dbReference>
<dbReference type="InterPro" id="IPR001034">
    <property type="entry name" value="DeoR_HTH"/>
</dbReference>
<dbReference type="InterPro" id="IPR050313">
    <property type="entry name" value="Carb_Metab_HTH_regulators"/>
</dbReference>
<accession>A0A367YT92</accession>
<name>A0A367YT92_9ACTN</name>
<dbReference type="InterPro" id="IPR018356">
    <property type="entry name" value="Tscrpt_reg_HTH_DeoR_CS"/>
</dbReference>
<keyword evidence="4" id="KW-0238">DNA-binding</keyword>
<dbReference type="SMART" id="SM00420">
    <property type="entry name" value="HTH_DEOR"/>
    <property type="match status" value="1"/>
</dbReference>
<dbReference type="GO" id="GO:0003700">
    <property type="term" value="F:DNA-binding transcription factor activity"/>
    <property type="evidence" value="ECO:0007669"/>
    <property type="project" value="InterPro"/>
</dbReference>
<keyword evidence="3" id="KW-0805">Transcription regulation</keyword>
<evidence type="ECO:0000256" key="1">
    <source>
        <dbReference type="ARBA" id="ARBA00021390"/>
    </source>
</evidence>
<dbReference type="Pfam" id="PF08220">
    <property type="entry name" value="HTH_DeoR"/>
    <property type="match status" value="1"/>
</dbReference>
<keyword evidence="2" id="KW-0678">Repressor</keyword>
<sequence length="267" mass="28675">MGRSSNADVMRRRGDLLDRVIRARRIEISALASELGTSVMTVHRDLDALAAERLLRKEHGHAVAPTELERQTSAAFRLRFGTDVKEAVGRAALPWLTAARTVLVDDSTSCLPALHARCRTGVPVTVVTNFLAVPEELRRYPHATVHLVGGRVAPELRAVFGPVAEAGFTEWRGDVALISAPGVAGGEVLHLLEDSARVKQVIAERCQTRVLLVDRHKLGLHGPHVVLPAGRVDVLISDEPDPGGRAELDAFGQAGTTVVTVPHPGAD</sequence>
<dbReference type="Proteomes" id="UP000252770">
    <property type="component" value="Unassembled WGS sequence"/>
</dbReference>
<dbReference type="SMART" id="SM01134">
    <property type="entry name" value="DeoRC"/>
    <property type="match status" value="1"/>
</dbReference>
<dbReference type="PANTHER" id="PTHR30363:SF4">
    <property type="entry name" value="GLYCEROL-3-PHOSPHATE REGULON REPRESSOR"/>
    <property type="match status" value="1"/>
</dbReference>
<evidence type="ECO:0000256" key="6">
    <source>
        <dbReference type="ARBA" id="ARBA00024937"/>
    </source>
</evidence>
<organism evidence="8 9">
    <name type="scientific">Desertihabitans brevis</name>
    <dbReference type="NCBI Taxonomy" id="2268447"/>
    <lineage>
        <taxon>Bacteria</taxon>
        <taxon>Bacillati</taxon>
        <taxon>Actinomycetota</taxon>
        <taxon>Actinomycetes</taxon>
        <taxon>Propionibacteriales</taxon>
        <taxon>Propionibacteriaceae</taxon>
        <taxon>Desertihabitans</taxon>
    </lineage>
</organism>
<evidence type="ECO:0000256" key="5">
    <source>
        <dbReference type="ARBA" id="ARBA00023163"/>
    </source>
</evidence>
<dbReference type="PANTHER" id="PTHR30363">
    <property type="entry name" value="HTH-TYPE TRANSCRIPTIONAL REGULATOR SRLR-RELATED"/>
    <property type="match status" value="1"/>
</dbReference>
<protein>
    <recommendedName>
        <fullName evidence="1">Lactose phosphotransferase system repressor</fullName>
    </recommendedName>
</protein>
<reference evidence="8 9" key="1">
    <citation type="submission" date="2018-07" db="EMBL/GenBank/DDBJ databases">
        <title>Desertimonas flava gen. nov. sp. nov.</title>
        <authorList>
            <person name="Liu S."/>
        </authorList>
    </citation>
    <scope>NUCLEOTIDE SEQUENCE [LARGE SCALE GENOMIC DNA]</scope>
    <source>
        <strain evidence="8 9">16Sb5-5</strain>
    </source>
</reference>
<comment type="caution">
    <text evidence="8">The sequence shown here is derived from an EMBL/GenBank/DDBJ whole genome shotgun (WGS) entry which is preliminary data.</text>
</comment>
<dbReference type="EMBL" id="QOUI01000008">
    <property type="protein sequence ID" value="RCK68967.1"/>
    <property type="molecule type" value="Genomic_DNA"/>
</dbReference>
<evidence type="ECO:0000256" key="3">
    <source>
        <dbReference type="ARBA" id="ARBA00023015"/>
    </source>
</evidence>
<dbReference type="SUPFAM" id="SSF46785">
    <property type="entry name" value="Winged helix' DNA-binding domain"/>
    <property type="match status" value="1"/>
</dbReference>
<comment type="function">
    <text evidence="6">Repressor of the lactose catabolism operon. Galactose-6-phosphate is the inducer.</text>
</comment>
<dbReference type="InterPro" id="IPR036390">
    <property type="entry name" value="WH_DNA-bd_sf"/>
</dbReference>
<dbReference type="Pfam" id="PF00455">
    <property type="entry name" value="DeoRC"/>
    <property type="match status" value="1"/>
</dbReference>
<dbReference type="AlphaFoldDB" id="A0A367YT92"/>
<evidence type="ECO:0000259" key="7">
    <source>
        <dbReference type="PROSITE" id="PS51000"/>
    </source>
</evidence>
<keyword evidence="5" id="KW-0804">Transcription</keyword>
<dbReference type="InterPro" id="IPR014036">
    <property type="entry name" value="DeoR-like_C"/>
</dbReference>
<dbReference type="RefSeq" id="WP_114127253.1">
    <property type="nucleotide sequence ID" value="NZ_QOUI01000008.1"/>
</dbReference>
<dbReference type="SUPFAM" id="SSF100950">
    <property type="entry name" value="NagB/RpiA/CoA transferase-like"/>
    <property type="match status" value="1"/>
</dbReference>
<dbReference type="PROSITE" id="PS51000">
    <property type="entry name" value="HTH_DEOR_2"/>
    <property type="match status" value="1"/>
</dbReference>
<keyword evidence="9" id="KW-1185">Reference proteome</keyword>
<evidence type="ECO:0000256" key="4">
    <source>
        <dbReference type="ARBA" id="ARBA00023125"/>
    </source>
</evidence>
<evidence type="ECO:0000313" key="9">
    <source>
        <dbReference type="Proteomes" id="UP000252770"/>
    </source>
</evidence>
<gene>
    <name evidence="8" type="ORF">DT076_13735</name>
</gene>
<feature type="domain" description="HTH deoR-type" evidence="7">
    <location>
        <begin position="9"/>
        <end position="64"/>
    </location>
</feature>